<evidence type="ECO:0000256" key="1">
    <source>
        <dbReference type="SAM" id="MobiDB-lite"/>
    </source>
</evidence>
<dbReference type="EMBL" id="JAUKPO010000012">
    <property type="protein sequence ID" value="MDO1448525.1"/>
    <property type="molecule type" value="Genomic_DNA"/>
</dbReference>
<protein>
    <submittedName>
        <fullName evidence="3">PRC-barrel domain-containing protein</fullName>
    </submittedName>
</protein>
<dbReference type="Pfam" id="PF05239">
    <property type="entry name" value="PRC"/>
    <property type="match status" value="1"/>
</dbReference>
<dbReference type="Proteomes" id="UP001168528">
    <property type="component" value="Unassembled WGS sequence"/>
</dbReference>
<evidence type="ECO:0000259" key="2">
    <source>
        <dbReference type="Pfam" id="PF05239"/>
    </source>
</evidence>
<comment type="caution">
    <text evidence="3">The sequence shown here is derived from an EMBL/GenBank/DDBJ whole genome shotgun (WGS) entry which is preliminary data.</text>
</comment>
<dbReference type="PANTHER" id="PTHR36505">
    <property type="entry name" value="BLR1072 PROTEIN"/>
    <property type="match status" value="1"/>
</dbReference>
<sequence>MSFVPTSKMSSGKVTDKLGEPYGHITDLLVDPSNGKIALAVLSFGGVLGLGDTHKVIPFEALQMNPNTFDYQITIGKDVIEDAPKMDASDVTDYKKLNELFKYYGMPAYWDQNINFDTQDPVYKETKANDHEQYEGSYQISDPRRNPVDNNKFTEDVDTDKLEGRPSSKS</sequence>
<dbReference type="RefSeq" id="WP_302039326.1">
    <property type="nucleotide sequence ID" value="NZ_JAUKPO010000012.1"/>
</dbReference>
<dbReference type="InterPro" id="IPR011033">
    <property type="entry name" value="PRC_barrel-like_sf"/>
</dbReference>
<accession>A0ABT8RCX2</accession>
<feature type="region of interest" description="Disordered" evidence="1">
    <location>
        <begin position="128"/>
        <end position="170"/>
    </location>
</feature>
<keyword evidence="4" id="KW-1185">Reference proteome</keyword>
<dbReference type="PANTHER" id="PTHR36505:SF1">
    <property type="entry name" value="BLR1072 PROTEIN"/>
    <property type="match status" value="1"/>
</dbReference>
<feature type="domain" description="PRC-barrel" evidence="2">
    <location>
        <begin position="14"/>
        <end position="78"/>
    </location>
</feature>
<gene>
    <name evidence="3" type="ORF">Q0590_19770</name>
</gene>
<dbReference type="Gene3D" id="2.30.30.240">
    <property type="entry name" value="PRC-barrel domain"/>
    <property type="match status" value="1"/>
</dbReference>
<dbReference type="InterPro" id="IPR027275">
    <property type="entry name" value="PRC-brl_dom"/>
</dbReference>
<evidence type="ECO:0000313" key="3">
    <source>
        <dbReference type="EMBL" id="MDO1448525.1"/>
    </source>
</evidence>
<organism evidence="3 4">
    <name type="scientific">Rhodocytophaga aerolata</name>
    <dbReference type="NCBI Taxonomy" id="455078"/>
    <lineage>
        <taxon>Bacteria</taxon>
        <taxon>Pseudomonadati</taxon>
        <taxon>Bacteroidota</taxon>
        <taxon>Cytophagia</taxon>
        <taxon>Cytophagales</taxon>
        <taxon>Rhodocytophagaceae</taxon>
        <taxon>Rhodocytophaga</taxon>
    </lineage>
</organism>
<name>A0ABT8RCX2_9BACT</name>
<proteinExistence type="predicted"/>
<dbReference type="SUPFAM" id="SSF50346">
    <property type="entry name" value="PRC-barrel domain"/>
    <property type="match status" value="1"/>
</dbReference>
<evidence type="ECO:0000313" key="4">
    <source>
        <dbReference type="Proteomes" id="UP001168528"/>
    </source>
</evidence>
<feature type="compositionally biased region" description="Basic and acidic residues" evidence="1">
    <location>
        <begin position="142"/>
        <end position="170"/>
    </location>
</feature>
<reference evidence="3" key="1">
    <citation type="submission" date="2023-07" db="EMBL/GenBank/DDBJ databases">
        <title>The genome sequence of Rhodocytophaga aerolata KACC 12507.</title>
        <authorList>
            <person name="Zhang X."/>
        </authorList>
    </citation>
    <scope>NUCLEOTIDE SEQUENCE</scope>
    <source>
        <strain evidence="3">KACC 12507</strain>
    </source>
</reference>